<gene>
    <name evidence="1" type="ORF">S12H4_08871</name>
</gene>
<name>X1SIT6_9ZZZZ</name>
<comment type="caution">
    <text evidence="1">The sequence shown here is derived from an EMBL/GenBank/DDBJ whole genome shotgun (WGS) entry which is preliminary data.</text>
</comment>
<reference evidence="1" key="1">
    <citation type="journal article" date="2014" name="Front. Microbiol.">
        <title>High frequency of phylogenetically diverse reductive dehalogenase-homologous genes in deep subseafloor sedimentary metagenomes.</title>
        <authorList>
            <person name="Kawai M."/>
            <person name="Futagami T."/>
            <person name="Toyoda A."/>
            <person name="Takaki Y."/>
            <person name="Nishi S."/>
            <person name="Hori S."/>
            <person name="Arai W."/>
            <person name="Tsubouchi T."/>
            <person name="Morono Y."/>
            <person name="Uchiyama I."/>
            <person name="Ito T."/>
            <person name="Fujiyama A."/>
            <person name="Inagaki F."/>
            <person name="Takami H."/>
        </authorList>
    </citation>
    <scope>NUCLEOTIDE SEQUENCE</scope>
    <source>
        <strain evidence="1">Expedition CK06-06</strain>
    </source>
</reference>
<accession>X1SIT6</accession>
<proteinExistence type="predicted"/>
<evidence type="ECO:0000313" key="1">
    <source>
        <dbReference type="EMBL" id="GAI67684.1"/>
    </source>
</evidence>
<organism evidence="1">
    <name type="scientific">marine sediment metagenome</name>
    <dbReference type="NCBI Taxonomy" id="412755"/>
    <lineage>
        <taxon>unclassified sequences</taxon>
        <taxon>metagenomes</taxon>
        <taxon>ecological metagenomes</taxon>
    </lineage>
</organism>
<sequence>MTRQRKTQLLIDAAHLALTHHRPQTVRQIFYHLVATHLVANTRNRYKAVCRALVAGRQDGTIPWHWIEDRLRRPRKVPMWYDVAHYAQSCKTWYRRNVWLTQPRLVEVWLEKDALSGIFEDILEPYGVTLNVGRGYDGWSSIHEAAARYA</sequence>
<dbReference type="EMBL" id="BARW01003495">
    <property type="protein sequence ID" value="GAI67684.1"/>
    <property type="molecule type" value="Genomic_DNA"/>
</dbReference>
<dbReference type="AlphaFoldDB" id="X1SIT6"/>
<protein>
    <submittedName>
        <fullName evidence="1">Uncharacterized protein</fullName>
    </submittedName>
</protein>
<feature type="non-terminal residue" evidence="1">
    <location>
        <position position="150"/>
    </location>
</feature>